<dbReference type="Proteomes" id="UP000509383">
    <property type="component" value="Chromosome"/>
</dbReference>
<evidence type="ECO:0000256" key="8">
    <source>
        <dbReference type="ARBA" id="ARBA00022989"/>
    </source>
</evidence>
<dbReference type="GO" id="GO:0006935">
    <property type="term" value="P:chemotaxis"/>
    <property type="evidence" value="ECO:0007669"/>
    <property type="project" value="UniProtKB-KW"/>
</dbReference>
<reference evidence="11 13" key="1">
    <citation type="submission" date="2020-05" db="EMBL/GenBank/DDBJ databases">
        <title>Characterization of novel class B3 metallo-beta-lactamase from novel Pseudomonas species.</title>
        <authorList>
            <person name="Yamada K."/>
            <person name="Aoki K."/>
            <person name="Ishii Y."/>
        </authorList>
    </citation>
    <scope>NUCLEOTIDE SEQUENCE [LARGE SCALE GENOMIC DNA]</scope>
    <source>
        <strain evidence="11 13">TUM18999</strain>
        <strain evidence="12 14">TUM20286</strain>
    </source>
</reference>
<keyword evidence="5 10" id="KW-0145">Chemotaxis</keyword>
<gene>
    <name evidence="11" type="ORF">TUM18999_39170</name>
    <name evidence="12" type="ORF">TUM20286_51650</name>
</gene>
<dbReference type="RefSeq" id="WP_173177794.1">
    <property type="nucleotide sequence ID" value="NZ_AP023189.1"/>
</dbReference>
<dbReference type="NCBIfam" id="NF004285">
    <property type="entry name" value="PRK05696.1"/>
    <property type="match status" value="1"/>
</dbReference>
<dbReference type="GO" id="GO:0071978">
    <property type="term" value="P:bacterial-type flagellum-dependent swarming motility"/>
    <property type="evidence" value="ECO:0007669"/>
    <property type="project" value="TreeGrafter"/>
</dbReference>
<keyword evidence="6 10" id="KW-0812">Transmembrane</keyword>
<dbReference type="PANTHER" id="PTHR35091">
    <property type="entry name" value="FLAGELLAR PROTEIN FLIL"/>
    <property type="match status" value="1"/>
</dbReference>
<comment type="similarity">
    <text evidence="3 10">Belongs to the FliL family.</text>
</comment>
<evidence type="ECO:0000256" key="3">
    <source>
        <dbReference type="ARBA" id="ARBA00008281"/>
    </source>
</evidence>
<keyword evidence="14" id="KW-1185">Reference proteome</keyword>
<evidence type="ECO:0000256" key="10">
    <source>
        <dbReference type="RuleBase" id="RU364125"/>
    </source>
</evidence>
<keyword evidence="8 10" id="KW-1133">Transmembrane helix</keyword>
<evidence type="ECO:0000256" key="6">
    <source>
        <dbReference type="ARBA" id="ARBA00022692"/>
    </source>
</evidence>
<dbReference type="KEGG" id="ptw:TUM18999_39170"/>
<dbReference type="GO" id="GO:0005886">
    <property type="term" value="C:plasma membrane"/>
    <property type="evidence" value="ECO:0007669"/>
    <property type="project" value="UniProtKB-SubCell"/>
</dbReference>
<evidence type="ECO:0000256" key="4">
    <source>
        <dbReference type="ARBA" id="ARBA00022475"/>
    </source>
</evidence>
<proteinExistence type="inferred from homology"/>
<dbReference type="Proteomes" id="UP001054892">
    <property type="component" value="Unassembled WGS sequence"/>
</dbReference>
<dbReference type="AlphaFoldDB" id="A0A6J4E908"/>
<evidence type="ECO:0000256" key="7">
    <source>
        <dbReference type="ARBA" id="ARBA00022779"/>
    </source>
</evidence>
<evidence type="ECO:0000256" key="9">
    <source>
        <dbReference type="ARBA" id="ARBA00023136"/>
    </source>
</evidence>
<name>A0A6J4E908_9PSED</name>
<keyword evidence="11" id="KW-0282">Flagellum</keyword>
<organism evidence="11 13">
    <name type="scientific">Pseudomonas tohonis</name>
    <dbReference type="NCBI Taxonomy" id="2725477"/>
    <lineage>
        <taxon>Bacteria</taxon>
        <taxon>Pseudomonadati</taxon>
        <taxon>Pseudomonadota</taxon>
        <taxon>Gammaproteobacteria</taxon>
        <taxon>Pseudomonadales</taxon>
        <taxon>Pseudomonadaceae</taxon>
        <taxon>Pseudomonas</taxon>
    </lineage>
</organism>
<keyword evidence="10" id="KW-0997">Cell inner membrane</keyword>
<dbReference type="InterPro" id="IPR005503">
    <property type="entry name" value="FliL"/>
</dbReference>
<evidence type="ECO:0000313" key="12">
    <source>
        <dbReference type="EMBL" id="GJN55413.1"/>
    </source>
</evidence>
<accession>A0A6J4E908</accession>
<protein>
    <recommendedName>
        <fullName evidence="10">Flagellar protein FliL</fullName>
    </recommendedName>
</protein>
<keyword evidence="7 10" id="KW-0283">Flagellar rotation</keyword>
<keyword evidence="11" id="KW-0966">Cell projection</keyword>
<evidence type="ECO:0000256" key="5">
    <source>
        <dbReference type="ARBA" id="ARBA00022500"/>
    </source>
</evidence>
<feature type="transmembrane region" description="Helical" evidence="10">
    <location>
        <begin position="24"/>
        <end position="47"/>
    </location>
</feature>
<keyword evidence="9 10" id="KW-0472">Membrane</keyword>
<evidence type="ECO:0000313" key="11">
    <source>
        <dbReference type="EMBL" id="BCG25726.1"/>
    </source>
</evidence>
<evidence type="ECO:0000313" key="13">
    <source>
        <dbReference type="Proteomes" id="UP000509383"/>
    </source>
</evidence>
<evidence type="ECO:0000313" key="14">
    <source>
        <dbReference type="Proteomes" id="UP001054892"/>
    </source>
</evidence>
<comment type="subcellular location">
    <subcellularLocation>
        <location evidence="10">Cell inner membrane</location>
    </subcellularLocation>
    <subcellularLocation>
        <location evidence="2">Cell membrane</location>
        <topology evidence="2">Single-pass membrane protein</topology>
    </subcellularLocation>
</comment>
<dbReference type="EMBL" id="AP023189">
    <property type="protein sequence ID" value="BCG25726.1"/>
    <property type="molecule type" value="Genomic_DNA"/>
</dbReference>
<sequence>MAKKEAKADAGGGEKPAGKSKLKLIILLVVVLLLVVGASVGATWFLLGRGEAKKDDAKDAEAAAEHAAPVKQIALYEPLAPAFVVNFNQNGHQRYMQVTVALMGRDKAEMDALKVHMPVVRNKLVMLFSSQAFDTLVTPVGKEMLRQQATATIQEVAKAQTGKVAIEQVLFTNFVLQ</sequence>
<dbReference type="Pfam" id="PF03748">
    <property type="entry name" value="FliL"/>
    <property type="match status" value="1"/>
</dbReference>
<dbReference type="GO" id="GO:0009425">
    <property type="term" value="C:bacterial-type flagellum basal body"/>
    <property type="evidence" value="ECO:0007669"/>
    <property type="project" value="InterPro"/>
</dbReference>
<comment type="function">
    <text evidence="1 10">Controls the rotational direction of flagella during chemotaxis.</text>
</comment>
<evidence type="ECO:0000256" key="1">
    <source>
        <dbReference type="ARBA" id="ARBA00002254"/>
    </source>
</evidence>
<dbReference type="EMBL" id="BQKM01000018">
    <property type="protein sequence ID" value="GJN55413.1"/>
    <property type="molecule type" value="Genomic_DNA"/>
</dbReference>
<keyword evidence="4" id="KW-1003">Cell membrane</keyword>
<dbReference type="PANTHER" id="PTHR35091:SF2">
    <property type="entry name" value="FLAGELLAR PROTEIN FLIL"/>
    <property type="match status" value="1"/>
</dbReference>
<evidence type="ECO:0000256" key="2">
    <source>
        <dbReference type="ARBA" id="ARBA00004162"/>
    </source>
</evidence>
<keyword evidence="11" id="KW-0969">Cilium</keyword>